<dbReference type="GO" id="GO:0003697">
    <property type="term" value="F:single-stranded DNA binding"/>
    <property type="evidence" value="ECO:0007669"/>
    <property type="project" value="InterPro"/>
</dbReference>
<dbReference type="PANTHER" id="PTHR10302">
    <property type="entry name" value="SINGLE-STRANDED DNA-BINDING PROTEIN"/>
    <property type="match status" value="1"/>
</dbReference>
<dbReference type="Gene3D" id="2.40.50.140">
    <property type="entry name" value="Nucleic acid-binding proteins"/>
    <property type="match status" value="1"/>
</dbReference>
<dbReference type="InterPro" id="IPR012340">
    <property type="entry name" value="NA-bd_OB-fold"/>
</dbReference>
<comment type="caution">
    <text evidence="4">The sequence shown here is derived from an EMBL/GenBank/DDBJ whole genome shotgun (WGS) entry which is preliminary data.</text>
</comment>
<evidence type="ECO:0000256" key="1">
    <source>
        <dbReference type="ARBA" id="ARBA00023125"/>
    </source>
</evidence>
<evidence type="ECO:0000313" key="5">
    <source>
        <dbReference type="Proteomes" id="UP001177023"/>
    </source>
</evidence>
<dbReference type="CDD" id="cd04496">
    <property type="entry name" value="SSB_OBF"/>
    <property type="match status" value="1"/>
</dbReference>
<evidence type="ECO:0008006" key="6">
    <source>
        <dbReference type="Google" id="ProtNLM"/>
    </source>
</evidence>
<dbReference type="Proteomes" id="UP001177023">
    <property type="component" value="Unassembled WGS sequence"/>
</dbReference>
<feature type="non-terminal residue" evidence="4">
    <location>
        <position position="1"/>
    </location>
</feature>
<protein>
    <recommendedName>
        <fullName evidence="6">Single-stranded DNA-binding protein</fullName>
    </recommendedName>
</protein>
<evidence type="ECO:0000313" key="4">
    <source>
        <dbReference type="EMBL" id="CAJ0557639.1"/>
    </source>
</evidence>
<name>A0AA36C4L6_9BILA</name>
<dbReference type="NCBIfam" id="NF005851">
    <property type="entry name" value="PRK07772.1"/>
    <property type="match status" value="1"/>
</dbReference>
<dbReference type="AlphaFoldDB" id="A0AA36C4L6"/>
<dbReference type="GO" id="GO:0006260">
    <property type="term" value="P:DNA replication"/>
    <property type="evidence" value="ECO:0007669"/>
    <property type="project" value="InterPro"/>
</dbReference>
<proteinExistence type="inferred from homology"/>
<feature type="region of interest" description="Disordered" evidence="3">
    <location>
        <begin position="1"/>
        <end position="73"/>
    </location>
</feature>
<keyword evidence="5" id="KW-1185">Reference proteome</keyword>
<dbReference type="PROSITE" id="PS50935">
    <property type="entry name" value="SSB"/>
    <property type="match status" value="1"/>
</dbReference>
<keyword evidence="1 2" id="KW-0238">DNA-binding</keyword>
<evidence type="ECO:0000256" key="3">
    <source>
        <dbReference type="SAM" id="MobiDB-lite"/>
    </source>
</evidence>
<organism evidence="4 5">
    <name type="scientific">Mesorhabditis spiculigera</name>
    <dbReference type="NCBI Taxonomy" id="96644"/>
    <lineage>
        <taxon>Eukaryota</taxon>
        <taxon>Metazoa</taxon>
        <taxon>Ecdysozoa</taxon>
        <taxon>Nematoda</taxon>
        <taxon>Chromadorea</taxon>
        <taxon>Rhabditida</taxon>
        <taxon>Rhabditina</taxon>
        <taxon>Rhabditomorpha</taxon>
        <taxon>Rhabditoidea</taxon>
        <taxon>Rhabditidae</taxon>
        <taxon>Mesorhabditinae</taxon>
        <taxon>Mesorhabditis</taxon>
    </lineage>
</organism>
<dbReference type="PANTHER" id="PTHR10302:SF27">
    <property type="entry name" value="SINGLE-STRANDED DNA-BINDING PROTEIN"/>
    <property type="match status" value="1"/>
</dbReference>
<dbReference type="SUPFAM" id="SSF50249">
    <property type="entry name" value="Nucleic acid-binding proteins"/>
    <property type="match status" value="1"/>
</dbReference>
<dbReference type="Pfam" id="PF00436">
    <property type="entry name" value="SSB"/>
    <property type="match status" value="1"/>
</dbReference>
<accession>A0AA36C4L6</accession>
<feature type="region of interest" description="Disordered" evidence="3">
    <location>
        <begin position="474"/>
        <end position="494"/>
    </location>
</feature>
<sequence length="541" mass="60111">MRDERPRNPTPRRTTNRGPQRNPPQPKQRNTIQGAVESQPGPHHPGIQRMGPTHHPPHHQPTHRGDPHMSGDTTITVIGNMVADPELRFTPAGAAVANFTVASTPRTFDRTKNEWIDGDALFMRCNIWREAAENVAESLTRGSRVIVSGRLKQRSYETREGEKRTVVELEVDEIGPSLKYATAKPTRRNIRRRPILMGDLAITSNPEIREVNGEVDEFLANGANVHLEAMSDNCWWIGVEVPGVGTWHINLGAVNPKAKAYISQQELTDALAEVRDILDDLREAQKPRIATATWNPKVSTGDRPQPLPFNVAAVDAADRLLICLETWAWFLADARGITAVHATCSGYADWLTRNILLLAATPGSEAAHHDITTEIRHARNASGRSHLQPIPKPNPQRLAQAHAEQLNARGIATLAKHIGAQGLTIRRIKHLRETGKIVPVRYADKRTPIYQLGDVLNAHYATPERNRIACPAATYSSGQSPESGACTPHEEDAMQSLQDELDQNEWDLEQARRAGNPNAIDTLLDERNNILNTIHNTRTTR</sequence>
<evidence type="ECO:0000256" key="2">
    <source>
        <dbReference type="PROSITE-ProRule" id="PRU00252"/>
    </source>
</evidence>
<dbReference type="InterPro" id="IPR011344">
    <property type="entry name" value="ssDNA-bd"/>
</dbReference>
<dbReference type="GO" id="GO:0009295">
    <property type="term" value="C:nucleoid"/>
    <property type="evidence" value="ECO:0007669"/>
    <property type="project" value="TreeGrafter"/>
</dbReference>
<feature type="compositionally biased region" description="Low complexity" evidence="3">
    <location>
        <begin position="11"/>
        <end position="20"/>
    </location>
</feature>
<dbReference type="NCBIfam" id="TIGR00621">
    <property type="entry name" value="ssb"/>
    <property type="match status" value="1"/>
</dbReference>
<dbReference type="InterPro" id="IPR000424">
    <property type="entry name" value="Primosome_PriB/ssb"/>
</dbReference>
<gene>
    <name evidence="4" type="ORF">MSPICULIGERA_LOCUS397</name>
</gene>
<reference evidence="4" key="1">
    <citation type="submission" date="2023-06" db="EMBL/GenBank/DDBJ databases">
        <authorList>
            <person name="Delattre M."/>
        </authorList>
    </citation>
    <scope>NUCLEOTIDE SEQUENCE</scope>
    <source>
        <strain evidence="4">AF72</strain>
    </source>
</reference>
<dbReference type="EMBL" id="CATQJA010000067">
    <property type="protein sequence ID" value="CAJ0557639.1"/>
    <property type="molecule type" value="Genomic_DNA"/>
</dbReference>
<dbReference type="HAMAP" id="MF_00984">
    <property type="entry name" value="SSB"/>
    <property type="match status" value="1"/>
</dbReference>